<comment type="caution">
    <text evidence="1">The sequence shown here is derived from an EMBL/GenBank/DDBJ whole genome shotgun (WGS) entry which is preliminary data.</text>
</comment>
<reference evidence="1 2" key="1">
    <citation type="submission" date="2019-03" db="EMBL/GenBank/DDBJ databases">
        <title>Genomic Encyclopedia of Type Strains, Phase IV (KMG-IV): sequencing the most valuable type-strain genomes for metagenomic binning, comparative biology and taxonomic classification.</title>
        <authorList>
            <person name="Goeker M."/>
        </authorList>
    </citation>
    <scope>NUCLEOTIDE SEQUENCE [LARGE SCALE GENOMIC DNA]</scope>
    <source>
        <strain evidence="1 2">DSM 7445</strain>
    </source>
</reference>
<gene>
    <name evidence="1" type="ORF">EDC30_1234</name>
</gene>
<dbReference type="EMBL" id="SLZQ01000023">
    <property type="protein sequence ID" value="TCS32440.1"/>
    <property type="molecule type" value="Genomic_DNA"/>
</dbReference>
<protein>
    <submittedName>
        <fullName evidence="1">Uncharacterized protein</fullName>
    </submittedName>
</protein>
<organism evidence="1 2">
    <name type="scientific">Paucimonas lemoignei</name>
    <name type="common">Pseudomonas lemoignei</name>
    <dbReference type="NCBI Taxonomy" id="29443"/>
    <lineage>
        <taxon>Bacteria</taxon>
        <taxon>Pseudomonadati</taxon>
        <taxon>Pseudomonadota</taxon>
        <taxon>Betaproteobacteria</taxon>
        <taxon>Burkholderiales</taxon>
        <taxon>Burkholderiaceae</taxon>
        <taxon>Paucimonas</taxon>
    </lineage>
</organism>
<name>A0A4R3HRE7_PAULE</name>
<proteinExistence type="predicted"/>
<evidence type="ECO:0000313" key="2">
    <source>
        <dbReference type="Proteomes" id="UP000295382"/>
    </source>
</evidence>
<dbReference type="AlphaFoldDB" id="A0A4R3HRE7"/>
<sequence>MSYNYSPDKRKLDKDIDKRIEVLKAQMDAADKQNSLKSFLSQKIDECVTTSIKSNRFIKEELQRRVEQK</sequence>
<keyword evidence="2" id="KW-1185">Reference proteome</keyword>
<accession>A0A4R3HRE7</accession>
<evidence type="ECO:0000313" key="1">
    <source>
        <dbReference type="EMBL" id="TCS32440.1"/>
    </source>
</evidence>
<dbReference type="Proteomes" id="UP000295382">
    <property type="component" value="Unassembled WGS sequence"/>
</dbReference>